<evidence type="ECO:0000256" key="7">
    <source>
        <dbReference type="SAM" id="Coils"/>
    </source>
</evidence>
<feature type="transmembrane region" description="Helical" evidence="6">
    <location>
        <begin position="121"/>
        <end position="146"/>
    </location>
</feature>
<keyword evidence="7" id="KW-0175">Coiled coil</keyword>
<feature type="transmembrane region" description="Helical" evidence="6">
    <location>
        <begin position="556"/>
        <end position="582"/>
    </location>
</feature>
<dbReference type="InterPro" id="IPR045069">
    <property type="entry name" value="MATE_euk"/>
</dbReference>
<feature type="transmembrane region" description="Helical" evidence="6">
    <location>
        <begin position="588"/>
        <end position="610"/>
    </location>
</feature>
<feature type="transmembrane region" description="Helical" evidence="6">
    <location>
        <begin position="676"/>
        <end position="694"/>
    </location>
</feature>
<dbReference type="CDD" id="cd13132">
    <property type="entry name" value="MATE_eukaryotic"/>
    <property type="match status" value="2"/>
</dbReference>
<dbReference type="InterPro" id="IPR002528">
    <property type="entry name" value="MATE_fam"/>
</dbReference>
<feature type="transmembrane region" description="Helical" evidence="6">
    <location>
        <begin position="732"/>
        <end position="754"/>
    </location>
</feature>
<feature type="transmembrane region" description="Helical" evidence="6">
    <location>
        <begin position="196"/>
        <end position="216"/>
    </location>
</feature>
<feature type="transmembrane region" description="Helical" evidence="6">
    <location>
        <begin position="706"/>
        <end position="726"/>
    </location>
</feature>
<accession>A0A7J6DZF4</accession>
<evidence type="ECO:0000313" key="8">
    <source>
        <dbReference type="EMBL" id="KAF4350970.1"/>
    </source>
</evidence>
<feature type="transmembrane region" description="Helical" evidence="6">
    <location>
        <begin position="467"/>
        <end position="492"/>
    </location>
</feature>
<evidence type="ECO:0000256" key="3">
    <source>
        <dbReference type="ARBA" id="ARBA00022692"/>
    </source>
</evidence>
<keyword evidence="3 6" id="KW-0812">Transmembrane</keyword>
<feature type="transmembrane region" description="Helical" evidence="6">
    <location>
        <begin position="166"/>
        <end position="184"/>
    </location>
</feature>
<feature type="coiled-coil region" evidence="7">
    <location>
        <begin position="507"/>
        <end position="543"/>
    </location>
</feature>
<feature type="transmembrane region" description="Helical" evidence="6">
    <location>
        <begin position="775"/>
        <end position="795"/>
    </location>
</feature>
<keyword evidence="5 6" id="KW-0472">Membrane</keyword>
<dbReference type="GO" id="GO:0015297">
    <property type="term" value="F:antiporter activity"/>
    <property type="evidence" value="ECO:0007669"/>
    <property type="project" value="InterPro"/>
</dbReference>
<feature type="transmembrane region" description="Helical" evidence="6">
    <location>
        <begin position="401"/>
        <end position="425"/>
    </location>
</feature>
<keyword evidence="4 6" id="KW-1133">Transmembrane helix</keyword>
<comment type="subcellular location">
    <subcellularLocation>
        <location evidence="1">Membrane</location>
        <topology evidence="1">Multi-pass membrane protein</topology>
    </subcellularLocation>
</comment>
<feature type="transmembrane region" description="Helical" evidence="6">
    <location>
        <begin position="898"/>
        <end position="916"/>
    </location>
</feature>
<dbReference type="Proteomes" id="UP000525078">
    <property type="component" value="Unassembled WGS sequence"/>
</dbReference>
<evidence type="ECO:0000313" key="9">
    <source>
        <dbReference type="Proteomes" id="UP000525078"/>
    </source>
</evidence>
<evidence type="ECO:0000256" key="1">
    <source>
        <dbReference type="ARBA" id="ARBA00004141"/>
    </source>
</evidence>
<name>A0A7J6DZF4_CANSA</name>
<comment type="caution">
    <text evidence="8">The sequence shown here is derived from an EMBL/GenBank/DDBJ whole genome shotgun (WGS) entry which is preliminary data.</text>
</comment>
<dbReference type="GO" id="GO:0042910">
    <property type="term" value="F:xenobiotic transmembrane transporter activity"/>
    <property type="evidence" value="ECO:0007669"/>
    <property type="project" value="InterPro"/>
</dbReference>
<evidence type="ECO:0000256" key="5">
    <source>
        <dbReference type="ARBA" id="ARBA00023136"/>
    </source>
</evidence>
<feature type="transmembrane region" description="Helical" evidence="6">
    <location>
        <begin position="855"/>
        <end position="878"/>
    </location>
</feature>
<feature type="transmembrane region" description="Helical" evidence="6">
    <location>
        <begin position="46"/>
        <end position="72"/>
    </location>
</feature>
<dbReference type="PANTHER" id="PTHR11206">
    <property type="entry name" value="MULTIDRUG RESISTANCE PROTEIN"/>
    <property type="match status" value="1"/>
</dbReference>
<organism evidence="8 9">
    <name type="scientific">Cannabis sativa</name>
    <name type="common">Hemp</name>
    <name type="synonym">Marijuana</name>
    <dbReference type="NCBI Taxonomy" id="3483"/>
    <lineage>
        <taxon>Eukaryota</taxon>
        <taxon>Viridiplantae</taxon>
        <taxon>Streptophyta</taxon>
        <taxon>Embryophyta</taxon>
        <taxon>Tracheophyta</taxon>
        <taxon>Spermatophyta</taxon>
        <taxon>Magnoliopsida</taxon>
        <taxon>eudicotyledons</taxon>
        <taxon>Gunneridae</taxon>
        <taxon>Pentapetalae</taxon>
        <taxon>rosids</taxon>
        <taxon>fabids</taxon>
        <taxon>Rosales</taxon>
        <taxon>Cannabaceae</taxon>
        <taxon>Cannabis</taxon>
    </lineage>
</organism>
<dbReference type="Pfam" id="PF01554">
    <property type="entry name" value="MatE"/>
    <property type="match status" value="4"/>
</dbReference>
<feature type="transmembrane region" description="Helical" evidence="6">
    <location>
        <begin position="437"/>
        <end position="461"/>
    </location>
</feature>
<dbReference type="GO" id="GO:1990961">
    <property type="term" value="P:xenobiotic detoxification by transmembrane export across the plasma membrane"/>
    <property type="evidence" value="ECO:0007669"/>
    <property type="project" value="InterPro"/>
</dbReference>
<proteinExistence type="inferred from homology"/>
<feature type="transmembrane region" description="Helical" evidence="6">
    <location>
        <begin position="78"/>
        <end position="100"/>
    </location>
</feature>
<gene>
    <name evidence="8" type="ORF">F8388_021677</name>
</gene>
<reference evidence="8 9" key="1">
    <citation type="journal article" date="2020" name="bioRxiv">
        <title>Sequence and annotation of 42 cannabis genomes reveals extensive copy number variation in cannabinoid synthesis and pathogen resistance genes.</title>
        <authorList>
            <person name="Mckernan K.J."/>
            <person name="Helbert Y."/>
            <person name="Kane L.T."/>
            <person name="Ebling H."/>
            <person name="Zhang L."/>
            <person name="Liu B."/>
            <person name="Eaton Z."/>
            <person name="Mclaughlin S."/>
            <person name="Kingan S."/>
            <person name="Baybayan P."/>
            <person name="Concepcion G."/>
            <person name="Jordan M."/>
            <person name="Riva A."/>
            <person name="Barbazuk W."/>
            <person name="Harkins T."/>
        </authorList>
    </citation>
    <scope>NUCLEOTIDE SEQUENCE [LARGE SCALE GENOMIC DNA]</scope>
    <source>
        <strain evidence="9">cv. Jamaican Lion 4</strain>
        <tissue evidence="8">Leaf</tissue>
    </source>
</reference>
<dbReference type="EMBL" id="JAATIP010000351">
    <property type="protein sequence ID" value="KAF4350970.1"/>
    <property type="molecule type" value="Genomic_DNA"/>
</dbReference>
<evidence type="ECO:0000256" key="6">
    <source>
        <dbReference type="RuleBase" id="RU004914"/>
    </source>
</evidence>
<comment type="similarity">
    <text evidence="2 6">Belongs to the multi antimicrobial extrusion (MATE) (TC 2.A.66.1) family.</text>
</comment>
<dbReference type="AlphaFoldDB" id="A0A7J6DZF4"/>
<sequence>MFPLVEEEEEEVEGMDEKGENMEKGLLEKEKEKESIFSKVFDEVKLLGYIGGPMVIVNMSQYVLQIISIMMVGHHGKLALSSTAIAISFSAVSGFSLIFGMSSALETLCGQAYGAKQYRKLGILTNTGILTLTLVCIPLSLMWSYMENVLVFMGQDPIISREAGKFSIWLIPALFAYATLQPLVRYFMTQSITYPLLLSSCASICCHLPICWALVFKSRLGHFGAALSIGFSYWLNVSLLLLFMKFSPACEKTRASIFSNLFQGVAEFLRFGIPSSLMICLEWWAFELLTLLSGFLSNPQLETSVLSVCLSTVITLYTIPDGFGAAIRIFKYFFNSFFPFGGLGACSTRVSNELGAGKPRAAQFAVRVILCLVAIEAVIVSSSLFLGRNTFGYVFSNEKEVVHYVTSMAPLVCATLILNSLQGVLSGIIRGCGWQDLGAFVNLGSYYFFGIPAAAALGFWLKMRGKGLWIGICSGCFLQIILLSIITFFINWEDKANLARKRVFKKRSIEDNGLKEEEEEVEAMEEKREISMEKGLLEKEEKEISIFSKIFDEVKLLGYIGGPMVIVNISQYFLQIVSVMMVGHHGKLALSSTAIAISFSAVSGFSLILGMSSALETLCGQAYGAKQYRKLGILTNTGILTLILVSIPLSLMWFYMEKILVFMGQDPIISREAGKFSIWLIPALFAYATLQPLVRYFMTQSITYPLLLSSFASICCHLPICWALVFKSRLGHFGAALSIGFSYWLNVSLLLLFMKFSPTCEKTRASIFSNLFQGVGEFLRFAIPSSLMICLEWWAFELLTLLSGFLSNPQLETSVLSVCLSTIITLYTIPDGFGAATSTRVSNELGAGKPKAARFVVRVVLCLVVIEAVIVSSSLFLGRKTFGYVFSNEKEVVDYVTSMAPLVCAAVMINSLQAILSGIIRGCGWQDLGAFINLGSYYLFGIPTAAALGFWRNWQEKEFSRKDH</sequence>
<feature type="transmembrane region" description="Helical" evidence="6">
    <location>
        <begin position="364"/>
        <end position="386"/>
    </location>
</feature>
<dbReference type="GO" id="GO:0016020">
    <property type="term" value="C:membrane"/>
    <property type="evidence" value="ECO:0007669"/>
    <property type="project" value="UniProtKB-SubCell"/>
</dbReference>
<evidence type="ECO:0000256" key="2">
    <source>
        <dbReference type="ARBA" id="ARBA00010199"/>
    </source>
</evidence>
<feature type="transmembrane region" description="Helical" evidence="6">
    <location>
        <begin position="928"/>
        <end position="951"/>
    </location>
</feature>
<evidence type="ECO:0000256" key="4">
    <source>
        <dbReference type="ARBA" id="ARBA00022989"/>
    </source>
</evidence>
<dbReference type="NCBIfam" id="TIGR00797">
    <property type="entry name" value="matE"/>
    <property type="match status" value="1"/>
</dbReference>
<protein>
    <recommendedName>
        <fullName evidence="6">Protein DETOXIFICATION</fullName>
    </recommendedName>
    <alternativeName>
        <fullName evidence="6">Multidrug and toxic compound extrusion protein</fullName>
    </alternativeName>
</protein>
<feature type="transmembrane region" description="Helical" evidence="6">
    <location>
        <begin position="222"/>
        <end position="244"/>
    </location>
</feature>
<feature type="transmembrane region" description="Helical" evidence="6">
    <location>
        <begin position="631"/>
        <end position="656"/>
    </location>
</feature>